<organism evidence="1 2">
    <name type="scientific">Sphingomonas paeninsulae</name>
    <dbReference type="NCBI Taxonomy" id="2319844"/>
    <lineage>
        <taxon>Bacteria</taxon>
        <taxon>Pseudomonadati</taxon>
        <taxon>Pseudomonadota</taxon>
        <taxon>Alphaproteobacteria</taxon>
        <taxon>Sphingomonadales</taxon>
        <taxon>Sphingomonadaceae</taxon>
        <taxon>Sphingomonas</taxon>
    </lineage>
</organism>
<reference evidence="1 2" key="1">
    <citation type="submission" date="2018-09" db="EMBL/GenBank/DDBJ databases">
        <title>Sphingomonas peninsula sp. nov., isolated from fildes peninsula, Antarctic soil.</title>
        <authorList>
            <person name="Yingchao G."/>
        </authorList>
    </citation>
    <scope>NUCLEOTIDE SEQUENCE [LARGE SCALE GENOMIC DNA]</scope>
    <source>
        <strain evidence="1 2">YZ-8</strain>
    </source>
</reference>
<dbReference type="AlphaFoldDB" id="A0A494TK93"/>
<accession>A0A494TK93</accession>
<dbReference type="Proteomes" id="UP000276254">
    <property type="component" value="Chromosome"/>
</dbReference>
<sequence>MKTIIFTTVICGIASLGGCTSNDPKERAADAIESNASAQASEIKATAAQRAEVLQNQSSQLATEADKAGGYQGQTLNVRADALKKESHIVKAQASAQADAVKAAGDAQAKAIRSQ</sequence>
<proteinExistence type="predicted"/>
<gene>
    <name evidence="1" type="ORF">D3Y57_10065</name>
</gene>
<protein>
    <recommendedName>
        <fullName evidence="3">Lipoprotein</fullName>
    </recommendedName>
</protein>
<evidence type="ECO:0000313" key="1">
    <source>
        <dbReference type="EMBL" id="AYJ86246.1"/>
    </source>
</evidence>
<keyword evidence="2" id="KW-1185">Reference proteome</keyword>
<dbReference type="KEGG" id="spha:D3Y57_10065"/>
<dbReference type="EMBL" id="CP032829">
    <property type="protein sequence ID" value="AYJ86246.1"/>
    <property type="molecule type" value="Genomic_DNA"/>
</dbReference>
<dbReference type="PROSITE" id="PS51257">
    <property type="entry name" value="PROKAR_LIPOPROTEIN"/>
    <property type="match status" value="1"/>
</dbReference>
<name>A0A494TK93_SPHPE</name>
<dbReference type="RefSeq" id="WP_121152870.1">
    <property type="nucleotide sequence ID" value="NZ_CP032829.1"/>
</dbReference>
<evidence type="ECO:0008006" key="3">
    <source>
        <dbReference type="Google" id="ProtNLM"/>
    </source>
</evidence>
<evidence type="ECO:0000313" key="2">
    <source>
        <dbReference type="Proteomes" id="UP000276254"/>
    </source>
</evidence>